<dbReference type="Gene3D" id="3.40.190.10">
    <property type="entry name" value="Periplasmic binding protein-like II"/>
    <property type="match status" value="2"/>
</dbReference>
<feature type="chain" id="PRO_5015129708" evidence="1">
    <location>
        <begin position="26"/>
        <end position="435"/>
    </location>
</feature>
<keyword evidence="3" id="KW-1185">Reference proteome</keyword>
<dbReference type="SUPFAM" id="SSF53850">
    <property type="entry name" value="Periplasmic binding protein-like II"/>
    <property type="match status" value="1"/>
</dbReference>
<dbReference type="InterPro" id="IPR006059">
    <property type="entry name" value="SBP"/>
</dbReference>
<organism evidence="2 3">
    <name type="scientific">Planomicrobium soli</name>
    <dbReference type="NCBI Taxonomy" id="1176648"/>
    <lineage>
        <taxon>Bacteria</taxon>
        <taxon>Bacillati</taxon>
        <taxon>Bacillota</taxon>
        <taxon>Bacilli</taxon>
        <taxon>Bacillales</taxon>
        <taxon>Caryophanaceae</taxon>
        <taxon>Planomicrobium</taxon>
    </lineage>
</organism>
<protein>
    <submittedName>
        <fullName evidence="2">Carbohydrate ABC transporter substrate-binding protein (CUT1 family)</fullName>
    </submittedName>
</protein>
<dbReference type="AlphaFoldDB" id="A0A2P8GQQ1"/>
<name>A0A2P8GQQ1_9BACL</name>
<dbReference type="InterPro" id="IPR050490">
    <property type="entry name" value="Bact_solute-bd_prot1"/>
</dbReference>
<dbReference type="Pfam" id="PF01547">
    <property type="entry name" value="SBP_bac_1"/>
    <property type="match status" value="1"/>
</dbReference>
<evidence type="ECO:0000313" key="2">
    <source>
        <dbReference type="EMBL" id="PSL36265.1"/>
    </source>
</evidence>
<dbReference type="OrthoDB" id="9798191at2"/>
<dbReference type="RefSeq" id="WP_106533637.1">
    <property type="nucleotide sequence ID" value="NZ_PYAT01000007.1"/>
</dbReference>
<dbReference type="PANTHER" id="PTHR43649:SF12">
    <property type="entry name" value="DIACETYLCHITOBIOSE BINDING PROTEIN DASA"/>
    <property type="match status" value="1"/>
</dbReference>
<dbReference type="EMBL" id="PYAT01000007">
    <property type="protein sequence ID" value="PSL36265.1"/>
    <property type="molecule type" value="Genomic_DNA"/>
</dbReference>
<feature type="signal peptide" evidence="1">
    <location>
        <begin position="1"/>
        <end position="25"/>
    </location>
</feature>
<proteinExistence type="predicted"/>
<reference evidence="2 3" key="1">
    <citation type="submission" date="2018-03" db="EMBL/GenBank/DDBJ databases">
        <title>Genomic Encyclopedia of Type Strains, Phase III (KMG-III): the genomes of soil and plant-associated and newly described type strains.</title>
        <authorList>
            <person name="Whitman W."/>
        </authorList>
    </citation>
    <scope>NUCLEOTIDE SEQUENCE [LARGE SCALE GENOMIC DNA]</scope>
    <source>
        <strain evidence="2 3">CGMCC 1.12259</strain>
    </source>
</reference>
<evidence type="ECO:0000256" key="1">
    <source>
        <dbReference type="SAM" id="SignalP"/>
    </source>
</evidence>
<dbReference type="PROSITE" id="PS51257">
    <property type="entry name" value="PROKAR_LIPOPROTEIN"/>
    <property type="match status" value="1"/>
</dbReference>
<dbReference type="PANTHER" id="PTHR43649">
    <property type="entry name" value="ARABINOSE-BINDING PROTEIN-RELATED"/>
    <property type="match status" value="1"/>
</dbReference>
<dbReference type="Proteomes" id="UP000242682">
    <property type="component" value="Unassembled WGS sequence"/>
</dbReference>
<keyword evidence="1" id="KW-0732">Signal</keyword>
<comment type="caution">
    <text evidence="2">The sequence shown here is derived from an EMBL/GenBank/DDBJ whole genome shotgun (WGS) entry which is preliminary data.</text>
</comment>
<evidence type="ECO:0000313" key="3">
    <source>
        <dbReference type="Proteomes" id="UP000242682"/>
    </source>
</evidence>
<accession>A0A2P8GQQ1</accession>
<gene>
    <name evidence="2" type="ORF">B0H99_10786</name>
</gene>
<sequence length="435" mass="48478">MNKKTKRNLLFGLLTSLLFITTACGGEQESNAGSGEEGTTVTFLTNNEVNLEGVQAVADEIKEKHNITTKFEIIPSGGEGENIIKTRLSTGEMTDILNHNSGSLFKSLRPEEYFLDISDEPYIDKIQESFLETVSVDDEIYGVPFESALAGGWLYNKKVYEELGLEVPHTWEQLMENNKVIKEAGKIPAVAPYEETWTSQVVLLADYYNVHSEMPDFAEKFTNNEVKFADTPLALRGFEKIQELQKAGYYNDEETSTTYEDGMRMVATGEAAHFPILTFALTQMAENHPDEMDDVGFFGQPGDDADNHGMTLWMPNGIYINKESENAEAAKTWLEYFMSEEGLATFMSKTKAIGPSVVEGVELPDDAYEAVKDMTHYVESGKVAPALEFLSPLKGPNLQQITVEVGLDMVPAKEGADKYDRDVERQAQQLGLEGW</sequence>